<dbReference type="EMBL" id="VWPL01000006">
    <property type="protein sequence ID" value="KAA5602518.1"/>
    <property type="molecule type" value="Genomic_DNA"/>
</dbReference>
<dbReference type="Gene3D" id="3.40.50.2300">
    <property type="match status" value="1"/>
</dbReference>
<evidence type="ECO:0000256" key="1">
    <source>
        <dbReference type="ARBA" id="ARBA00022553"/>
    </source>
</evidence>
<dbReference type="InterPro" id="IPR011006">
    <property type="entry name" value="CheY-like_superfamily"/>
</dbReference>
<dbReference type="OrthoDB" id="9786548at2"/>
<dbReference type="InterPro" id="IPR050595">
    <property type="entry name" value="Bact_response_regulator"/>
</dbReference>
<feature type="domain" description="Response regulatory" evidence="5">
    <location>
        <begin position="17"/>
        <end position="136"/>
    </location>
</feature>
<dbReference type="PROSITE" id="PS50110">
    <property type="entry name" value="RESPONSE_REGULATORY"/>
    <property type="match status" value="1"/>
</dbReference>
<evidence type="ECO:0000256" key="4">
    <source>
        <dbReference type="PROSITE-ProRule" id="PRU00169"/>
    </source>
</evidence>
<dbReference type="SMART" id="SM00448">
    <property type="entry name" value="REC"/>
    <property type="match status" value="1"/>
</dbReference>
<keyword evidence="7" id="KW-1185">Reference proteome</keyword>
<dbReference type="PANTHER" id="PTHR44591">
    <property type="entry name" value="STRESS RESPONSE REGULATOR PROTEIN 1"/>
    <property type="match status" value="1"/>
</dbReference>
<evidence type="ECO:0000313" key="6">
    <source>
        <dbReference type="EMBL" id="KAA5602518.1"/>
    </source>
</evidence>
<dbReference type="GO" id="GO:0000160">
    <property type="term" value="P:phosphorelay signal transduction system"/>
    <property type="evidence" value="ECO:0007669"/>
    <property type="project" value="InterPro"/>
</dbReference>
<dbReference type="RefSeq" id="WP_150096569.1">
    <property type="nucleotide sequence ID" value="NZ_VWPL01000006.1"/>
</dbReference>
<accession>A0A5M6I403</accession>
<reference evidence="6 7" key="1">
    <citation type="submission" date="2019-09" db="EMBL/GenBank/DDBJ databases">
        <title>Draft Whole-Genome sequence of Blastochloris sulfoviridis DSM 729.</title>
        <authorList>
            <person name="Meyer T.E."/>
            <person name="Kyndt J.A."/>
        </authorList>
    </citation>
    <scope>NUCLEOTIDE SEQUENCE [LARGE SCALE GENOMIC DNA]</scope>
    <source>
        <strain evidence="6 7">DSM 729</strain>
    </source>
</reference>
<dbReference type="AlphaFoldDB" id="A0A5M6I403"/>
<dbReference type="SUPFAM" id="SSF52172">
    <property type="entry name" value="CheY-like"/>
    <property type="match status" value="1"/>
</dbReference>
<dbReference type="Pfam" id="PF00072">
    <property type="entry name" value="Response_reg"/>
    <property type="match status" value="1"/>
</dbReference>
<dbReference type="PANTHER" id="PTHR44591:SF3">
    <property type="entry name" value="RESPONSE REGULATORY DOMAIN-CONTAINING PROTEIN"/>
    <property type="match status" value="1"/>
</dbReference>
<keyword evidence="1 4" id="KW-0597">Phosphoprotein</keyword>
<dbReference type="InterPro" id="IPR001789">
    <property type="entry name" value="Sig_transdc_resp-reg_receiver"/>
</dbReference>
<evidence type="ECO:0000256" key="3">
    <source>
        <dbReference type="ARBA" id="ARBA00023163"/>
    </source>
</evidence>
<name>A0A5M6I403_9HYPH</name>
<gene>
    <name evidence="6" type="ORF">F1193_04960</name>
</gene>
<sequence>MQSVIPKKVEKLLQNVSVLVVDDNAFMRKLVRNILTNIGVKTTLEAADGLAGIEAIRMFAPDIVVVDWEMPMLNGAEMVRIVRSPGVFPQPDVPIIMLTGHVERWRIVEATRLGVHEFLKKPVSGNALLERIVSILLQPRRMVQIGDYYGPEPRRTVAEAADFARRQRATDTTAPRR</sequence>
<protein>
    <submittedName>
        <fullName evidence="6">Response regulator</fullName>
    </submittedName>
</protein>
<proteinExistence type="predicted"/>
<organism evidence="6 7">
    <name type="scientific">Blastochloris sulfoviridis</name>
    <dbReference type="NCBI Taxonomy" id="50712"/>
    <lineage>
        <taxon>Bacteria</taxon>
        <taxon>Pseudomonadati</taxon>
        <taxon>Pseudomonadota</taxon>
        <taxon>Alphaproteobacteria</taxon>
        <taxon>Hyphomicrobiales</taxon>
        <taxon>Blastochloridaceae</taxon>
        <taxon>Blastochloris</taxon>
    </lineage>
</organism>
<keyword evidence="3" id="KW-0804">Transcription</keyword>
<evidence type="ECO:0000256" key="2">
    <source>
        <dbReference type="ARBA" id="ARBA00023015"/>
    </source>
</evidence>
<keyword evidence="2" id="KW-0805">Transcription regulation</keyword>
<evidence type="ECO:0000313" key="7">
    <source>
        <dbReference type="Proteomes" id="UP000323886"/>
    </source>
</evidence>
<dbReference type="Proteomes" id="UP000323886">
    <property type="component" value="Unassembled WGS sequence"/>
</dbReference>
<comment type="caution">
    <text evidence="6">The sequence shown here is derived from an EMBL/GenBank/DDBJ whole genome shotgun (WGS) entry which is preliminary data.</text>
</comment>
<feature type="modified residue" description="4-aspartylphosphate" evidence="4">
    <location>
        <position position="67"/>
    </location>
</feature>
<evidence type="ECO:0000259" key="5">
    <source>
        <dbReference type="PROSITE" id="PS50110"/>
    </source>
</evidence>